<dbReference type="AlphaFoldDB" id="A0A8S9FQD8"/>
<evidence type="ECO:0000256" key="1">
    <source>
        <dbReference type="SAM" id="MobiDB-lite"/>
    </source>
</evidence>
<dbReference type="Proteomes" id="UP000712281">
    <property type="component" value="Unassembled WGS sequence"/>
</dbReference>
<evidence type="ECO:0000313" key="2">
    <source>
        <dbReference type="EMBL" id="KAF2535973.1"/>
    </source>
</evidence>
<dbReference type="EMBL" id="QGKW02002228">
    <property type="protein sequence ID" value="KAF2535973.1"/>
    <property type="molecule type" value="Genomic_DNA"/>
</dbReference>
<reference evidence="2" key="1">
    <citation type="submission" date="2019-12" db="EMBL/GenBank/DDBJ databases">
        <title>Genome sequencing and annotation of Brassica cretica.</title>
        <authorList>
            <person name="Studholme D.J."/>
            <person name="Sarris P.F."/>
        </authorList>
    </citation>
    <scope>NUCLEOTIDE SEQUENCE</scope>
    <source>
        <strain evidence="2">PFS-001/15</strain>
        <tissue evidence="2">Leaf</tissue>
    </source>
</reference>
<sequence length="123" mass="13512">MRNRLVGNTIPAPTELLNVSMNLGAVKLRYLFPDNSAIFPAHANTCPWIPLSLNHLNGKSKERSANAVTATSPPTKSRSYASPQKLTEISPGKANERDLFEPTVCTKVALDEINKLFAMPMDF</sequence>
<feature type="region of interest" description="Disordered" evidence="1">
    <location>
        <begin position="60"/>
        <end position="84"/>
    </location>
</feature>
<feature type="compositionally biased region" description="Polar residues" evidence="1">
    <location>
        <begin position="66"/>
        <end position="84"/>
    </location>
</feature>
<protein>
    <submittedName>
        <fullName evidence="2">Uncharacterized protein</fullName>
    </submittedName>
</protein>
<accession>A0A8S9FQD8</accession>
<name>A0A8S9FQD8_BRACR</name>
<gene>
    <name evidence="2" type="ORF">F2Q68_00023290</name>
</gene>
<organism evidence="2 3">
    <name type="scientific">Brassica cretica</name>
    <name type="common">Mustard</name>
    <dbReference type="NCBI Taxonomy" id="69181"/>
    <lineage>
        <taxon>Eukaryota</taxon>
        <taxon>Viridiplantae</taxon>
        <taxon>Streptophyta</taxon>
        <taxon>Embryophyta</taxon>
        <taxon>Tracheophyta</taxon>
        <taxon>Spermatophyta</taxon>
        <taxon>Magnoliopsida</taxon>
        <taxon>eudicotyledons</taxon>
        <taxon>Gunneridae</taxon>
        <taxon>Pentapetalae</taxon>
        <taxon>rosids</taxon>
        <taxon>malvids</taxon>
        <taxon>Brassicales</taxon>
        <taxon>Brassicaceae</taxon>
        <taxon>Brassiceae</taxon>
        <taxon>Brassica</taxon>
    </lineage>
</organism>
<evidence type="ECO:0000313" key="3">
    <source>
        <dbReference type="Proteomes" id="UP000712281"/>
    </source>
</evidence>
<comment type="caution">
    <text evidence="2">The sequence shown here is derived from an EMBL/GenBank/DDBJ whole genome shotgun (WGS) entry which is preliminary data.</text>
</comment>
<proteinExistence type="predicted"/>